<evidence type="ECO:0000313" key="7">
    <source>
        <dbReference type="Proteomes" id="UP001314181"/>
    </source>
</evidence>
<dbReference type="PANTHER" id="PTHR46305:SF3">
    <property type="entry name" value="NADPH:QUINONE OXIDOREDUCTASE MDAB"/>
    <property type="match status" value="1"/>
</dbReference>
<name>A0ABP0ET76_9RICK</name>
<keyword evidence="2" id="KW-0285">Flavoprotein</keyword>
<dbReference type="EMBL" id="CAWVOK010000025">
    <property type="protein sequence ID" value="CAK8163234.1"/>
    <property type="molecule type" value="Genomic_DNA"/>
</dbReference>
<keyword evidence="3" id="KW-0274">FAD</keyword>
<dbReference type="RefSeq" id="WP_338364254.1">
    <property type="nucleotide sequence ID" value="NZ_CAWVOK010000025.1"/>
</dbReference>
<keyword evidence="6" id="KW-0560">Oxidoreductase</keyword>
<evidence type="ECO:0000313" key="6">
    <source>
        <dbReference type="EMBL" id="CAK8163234.1"/>
    </source>
</evidence>
<proteinExistence type="inferred from homology"/>
<keyword evidence="7" id="KW-1185">Reference proteome</keyword>
<evidence type="ECO:0000256" key="3">
    <source>
        <dbReference type="ARBA" id="ARBA00022827"/>
    </source>
</evidence>
<dbReference type="EC" id="1.6.5.10" evidence="6"/>
<dbReference type="SUPFAM" id="SSF52218">
    <property type="entry name" value="Flavoproteins"/>
    <property type="match status" value="1"/>
</dbReference>
<dbReference type="InterPro" id="IPR052397">
    <property type="entry name" value="NADPH-QR_MdaB"/>
</dbReference>
<dbReference type="InterPro" id="IPR003680">
    <property type="entry name" value="Flavodoxin_fold"/>
</dbReference>
<reference evidence="6 7" key="1">
    <citation type="submission" date="2024-01" db="EMBL/GenBank/DDBJ databases">
        <authorList>
            <person name="Kunselman E."/>
        </authorList>
    </citation>
    <scope>NUCLEOTIDE SEQUENCE [LARGE SCALE GENOMIC DNA]</scope>
    <source>
        <strain evidence="6">2 abalone samples</strain>
    </source>
</reference>
<evidence type="ECO:0000256" key="4">
    <source>
        <dbReference type="ARBA" id="ARBA00037981"/>
    </source>
</evidence>
<comment type="similarity">
    <text evidence="4">Belongs to the oxidoreductase MdaB family.</text>
</comment>
<comment type="caution">
    <text evidence="6">The sequence shown here is derived from an EMBL/GenBank/DDBJ whole genome shotgun (WGS) entry which is preliminary data.</text>
</comment>
<dbReference type="GO" id="GO:0008753">
    <property type="term" value="F:NADPH dehydrogenase (quinone) activity"/>
    <property type="evidence" value="ECO:0007669"/>
    <property type="project" value="UniProtKB-EC"/>
</dbReference>
<comment type="cofactor">
    <cofactor evidence="1">
        <name>FAD</name>
        <dbReference type="ChEBI" id="CHEBI:57692"/>
    </cofactor>
</comment>
<organism evidence="6 7">
    <name type="scientific">Candidatus Xenohaliotis californiensis</name>
    <dbReference type="NCBI Taxonomy" id="84677"/>
    <lineage>
        <taxon>Bacteria</taxon>
        <taxon>Pseudomonadati</taxon>
        <taxon>Pseudomonadota</taxon>
        <taxon>Alphaproteobacteria</taxon>
        <taxon>Rickettsiales</taxon>
        <taxon>Anaplasmataceae</taxon>
        <taxon>Candidatus Xenohaliotis</taxon>
    </lineage>
</organism>
<evidence type="ECO:0000259" key="5">
    <source>
        <dbReference type="Pfam" id="PF02525"/>
    </source>
</evidence>
<dbReference type="Proteomes" id="UP001314181">
    <property type="component" value="Unassembled WGS sequence"/>
</dbReference>
<gene>
    <name evidence="6" type="ORF">CAXC1_320039</name>
</gene>
<protein>
    <submittedName>
        <fullName evidence="6">NADPH dehydrogenase (Quinone)</fullName>
        <ecNumber evidence="6">1.6.5.10</ecNumber>
    </submittedName>
</protein>
<dbReference type="InterPro" id="IPR029039">
    <property type="entry name" value="Flavoprotein-like_sf"/>
</dbReference>
<sequence length="185" mass="21337">MQTILLILGINPTNSSKGHYNHGLFNAAIVTLESKYHILTTAVAEDCIIEKEIDKFKQADIVIYQYPIYWYMPPAVLKEYIESVFTYNIFFTENNDGDYASGGLMNGKKFMLSTTWNSPAKAFENQKAFFSGKTPNDILLPMRKAHIYCGFKELPHFSCHNIVKKPNFDNDKERYKKHLHNILLS</sequence>
<dbReference type="PANTHER" id="PTHR46305">
    <property type="match status" value="1"/>
</dbReference>
<evidence type="ECO:0000256" key="1">
    <source>
        <dbReference type="ARBA" id="ARBA00001974"/>
    </source>
</evidence>
<dbReference type="Gene3D" id="3.40.50.360">
    <property type="match status" value="1"/>
</dbReference>
<feature type="domain" description="Flavodoxin-like fold" evidence="5">
    <location>
        <begin position="44"/>
        <end position="179"/>
    </location>
</feature>
<dbReference type="Pfam" id="PF02525">
    <property type="entry name" value="Flavodoxin_2"/>
    <property type="match status" value="1"/>
</dbReference>
<evidence type="ECO:0000256" key="2">
    <source>
        <dbReference type="ARBA" id="ARBA00022630"/>
    </source>
</evidence>
<accession>A0ABP0ET76</accession>